<dbReference type="AlphaFoldDB" id="A0A6A6JN75"/>
<accession>A0A6A6JN75</accession>
<evidence type="ECO:0000313" key="1">
    <source>
        <dbReference type="EMBL" id="KAF2277106.1"/>
    </source>
</evidence>
<sequence length="161" mass="17946">MTGPSRRRRFRCPLPAATRRDDWSSQSFPGPCPSCQSRVGTASHLLANGCNSLALRPHRRITPQRPPVSNVNMRRDASSAYRFDLANRPADFTSHRGGRQLPLLLCIVVNSRLATAPHRKWSGYSFVVLQALPMSSLGEKRTLGRCQLMTLLGDSRGRAYD</sequence>
<dbReference type="RefSeq" id="XP_033654645.1">
    <property type="nucleotide sequence ID" value="XM_033794597.1"/>
</dbReference>
<dbReference type="EMBL" id="ML986491">
    <property type="protein sequence ID" value="KAF2277106.1"/>
    <property type="molecule type" value="Genomic_DNA"/>
</dbReference>
<name>A0A6A6JN75_WESOR</name>
<proteinExistence type="predicted"/>
<evidence type="ECO:0000313" key="2">
    <source>
        <dbReference type="Proteomes" id="UP000800097"/>
    </source>
</evidence>
<organism evidence="1 2">
    <name type="scientific">Westerdykella ornata</name>
    <dbReference type="NCBI Taxonomy" id="318751"/>
    <lineage>
        <taxon>Eukaryota</taxon>
        <taxon>Fungi</taxon>
        <taxon>Dikarya</taxon>
        <taxon>Ascomycota</taxon>
        <taxon>Pezizomycotina</taxon>
        <taxon>Dothideomycetes</taxon>
        <taxon>Pleosporomycetidae</taxon>
        <taxon>Pleosporales</taxon>
        <taxon>Sporormiaceae</taxon>
        <taxon>Westerdykella</taxon>
    </lineage>
</organism>
<keyword evidence="2" id="KW-1185">Reference proteome</keyword>
<protein>
    <submittedName>
        <fullName evidence="1">Uncharacterized protein</fullName>
    </submittedName>
</protein>
<dbReference type="GeneID" id="54547772"/>
<gene>
    <name evidence="1" type="ORF">EI97DRAFT_309406</name>
</gene>
<dbReference type="Proteomes" id="UP000800097">
    <property type="component" value="Unassembled WGS sequence"/>
</dbReference>
<reference evidence="1" key="1">
    <citation type="journal article" date="2020" name="Stud. Mycol.">
        <title>101 Dothideomycetes genomes: a test case for predicting lifestyles and emergence of pathogens.</title>
        <authorList>
            <person name="Haridas S."/>
            <person name="Albert R."/>
            <person name="Binder M."/>
            <person name="Bloem J."/>
            <person name="Labutti K."/>
            <person name="Salamov A."/>
            <person name="Andreopoulos B."/>
            <person name="Baker S."/>
            <person name="Barry K."/>
            <person name="Bills G."/>
            <person name="Bluhm B."/>
            <person name="Cannon C."/>
            <person name="Castanera R."/>
            <person name="Culley D."/>
            <person name="Daum C."/>
            <person name="Ezra D."/>
            <person name="Gonzalez J."/>
            <person name="Henrissat B."/>
            <person name="Kuo A."/>
            <person name="Liang C."/>
            <person name="Lipzen A."/>
            <person name="Lutzoni F."/>
            <person name="Magnuson J."/>
            <person name="Mondo S."/>
            <person name="Nolan M."/>
            <person name="Ohm R."/>
            <person name="Pangilinan J."/>
            <person name="Park H.-J."/>
            <person name="Ramirez L."/>
            <person name="Alfaro M."/>
            <person name="Sun H."/>
            <person name="Tritt A."/>
            <person name="Yoshinaga Y."/>
            <person name="Zwiers L.-H."/>
            <person name="Turgeon B."/>
            <person name="Goodwin S."/>
            <person name="Spatafora J."/>
            <person name="Crous P."/>
            <person name="Grigoriev I."/>
        </authorList>
    </citation>
    <scope>NUCLEOTIDE SEQUENCE</scope>
    <source>
        <strain evidence="1">CBS 379.55</strain>
    </source>
</reference>